<evidence type="ECO:0000256" key="1">
    <source>
        <dbReference type="ARBA" id="ARBA00022927"/>
    </source>
</evidence>
<evidence type="ECO:0000313" key="4">
    <source>
        <dbReference type="EMBL" id="KAI5079427.1"/>
    </source>
</evidence>
<keyword evidence="2" id="KW-1133">Transmembrane helix</keyword>
<keyword evidence="1" id="KW-0653">Protein transport</keyword>
<evidence type="ECO:0000256" key="2">
    <source>
        <dbReference type="SAM" id="Phobius"/>
    </source>
</evidence>
<feature type="domain" description="T-SNARE coiled-coil homology" evidence="3">
    <location>
        <begin position="140"/>
        <end position="202"/>
    </location>
</feature>
<organism evidence="4 5">
    <name type="scientific">Adiantum capillus-veneris</name>
    <name type="common">Maidenhair fern</name>
    <dbReference type="NCBI Taxonomy" id="13818"/>
    <lineage>
        <taxon>Eukaryota</taxon>
        <taxon>Viridiplantae</taxon>
        <taxon>Streptophyta</taxon>
        <taxon>Embryophyta</taxon>
        <taxon>Tracheophyta</taxon>
        <taxon>Polypodiopsida</taxon>
        <taxon>Polypodiidae</taxon>
        <taxon>Polypodiales</taxon>
        <taxon>Pteridineae</taxon>
        <taxon>Pteridaceae</taxon>
        <taxon>Vittarioideae</taxon>
        <taxon>Adiantum</taxon>
    </lineage>
</organism>
<proteinExistence type="predicted"/>
<keyword evidence="5" id="KW-1185">Reference proteome</keyword>
<dbReference type="SUPFAM" id="SSF58038">
    <property type="entry name" value="SNARE fusion complex"/>
    <property type="match status" value="1"/>
</dbReference>
<dbReference type="CDD" id="cd15841">
    <property type="entry name" value="SNARE_Qc"/>
    <property type="match status" value="1"/>
</dbReference>
<dbReference type="Gene3D" id="1.20.5.110">
    <property type="match status" value="1"/>
</dbReference>
<dbReference type="InterPro" id="IPR000727">
    <property type="entry name" value="T_SNARE_dom"/>
</dbReference>
<keyword evidence="2" id="KW-0472">Membrane</keyword>
<dbReference type="Pfam" id="PF05739">
    <property type="entry name" value="SNARE"/>
    <property type="match status" value="1"/>
</dbReference>
<dbReference type="GO" id="GO:0015031">
    <property type="term" value="P:protein transport"/>
    <property type="evidence" value="ECO:0007669"/>
    <property type="project" value="UniProtKB-KW"/>
</dbReference>
<name>A0A9D4V4W1_ADICA</name>
<gene>
    <name evidence="4" type="ORF">GOP47_0004906</name>
</gene>
<accession>A0A9D4V4W1</accession>
<evidence type="ECO:0000313" key="5">
    <source>
        <dbReference type="Proteomes" id="UP000886520"/>
    </source>
</evidence>
<comment type="caution">
    <text evidence="4">The sequence shown here is derived from an EMBL/GenBank/DDBJ whole genome shotgun (WGS) entry which is preliminary data.</text>
</comment>
<reference evidence="4 5" key="1">
    <citation type="submission" date="2021-01" db="EMBL/GenBank/DDBJ databases">
        <title>Adiantum capillus-veneris genome.</title>
        <authorList>
            <person name="Fang Y."/>
            <person name="Liao Q."/>
        </authorList>
    </citation>
    <scope>NUCLEOTIDE SEQUENCE [LARGE SCALE GENOMIC DNA]</scope>
    <source>
        <strain evidence="4">H3</strain>
        <tissue evidence="4">Leaf</tissue>
    </source>
</reference>
<keyword evidence="1" id="KW-0813">Transport</keyword>
<dbReference type="EMBL" id="JABFUD020000005">
    <property type="protein sequence ID" value="KAI5079427.1"/>
    <property type="molecule type" value="Genomic_DNA"/>
</dbReference>
<evidence type="ECO:0000259" key="3">
    <source>
        <dbReference type="PROSITE" id="PS50192"/>
    </source>
</evidence>
<keyword evidence="2" id="KW-0812">Transmembrane</keyword>
<dbReference type="AlphaFoldDB" id="A0A9D4V4W1"/>
<sequence length="240" mass="27352">MAHKDSWLREYEDAVRLSDDIARRLADRESGSTVLRPDEATRLISLVRRKLTMLGTKLDSLSSLLNNSSLNKSQNDTDLLKRQELVKNLRARMNQMSVSLSSLQDIDRSSLLGQEVMQAELRGNNRTVGLTNSGIITFQRQSMRDQDDDLLSLEETALSTKHVALAVNDELDLHARLLEELDEDVDITNNRMKVVQRRLAYLSKKASSNCSCMSLIVMVFILVFLILVFYERAIEFFSKV</sequence>
<dbReference type="OrthoDB" id="428895at2759"/>
<feature type="transmembrane region" description="Helical" evidence="2">
    <location>
        <begin position="213"/>
        <end position="230"/>
    </location>
</feature>
<dbReference type="PROSITE" id="PS50192">
    <property type="entry name" value="T_SNARE"/>
    <property type="match status" value="1"/>
</dbReference>
<protein>
    <recommendedName>
        <fullName evidence="3">t-SNARE coiled-coil homology domain-containing protein</fullName>
    </recommendedName>
</protein>
<dbReference type="Proteomes" id="UP000886520">
    <property type="component" value="Chromosome 5"/>
</dbReference>